<sequence>MESLARMVLIILSVVVFAGLIALGLSFTKSSNATVRKIRRVLIGLLGSIGFLVSLQLFLSLSNIGPKLIGIFGMTTSIFALRKEYWLSRKS</sequence>
<feature type="transmembrane region" description="Helical" evidence="1">
    <location>
        <begin position="6"/>
        <end position="28"/>
    </location>
</feature>
<gene>
    <name evidence="2" type="ORF">UFOPK3554_00825</name>
</gene>
<proteinExistence type="predicted"/>
<keyword evidence="1" id="KW-1133">Transmembrane helix</keyword>
<accession>A0A6J7XTB1</accession>
<protein>
    <submittedName>
        <fullName evidence="2">Unannotated protein</fullName>
    </submittedName>
</protein>
<keyword evidence="1" id="KW-0812">Transmembrane</keyword>
<keyword evidence="1" id="KW-0472">Membrane</keyword>
<dbReference type="AlphaFoldDB" id="A0A6J7XTB1"/>
<evidence type="ECO:0000256" key="1">
    <source>
        <dbReference type="SAM" id="Phobius"/>
    </source>
</evidence>
<feature type="transmembrane region" description="Helical" evidence="1">
    <location>
        <begin position="40"/>
        <end position="58"/>
    </location>
</feature>
<reference evidence="2" key="1">
    <citation type="submission" date="2020-05" db="EMBL/GenBank/DDBJ databases">
        <authorList>
            <person name="Chiriac C."/>
            <person name="Salcher M."/>
            <person name="Ghai R."/>
            <person name="Kavagutti S V."/>
        </authorList>
    </citation>
    <scope>NUCLEOTIDE SEQUENCE</scope>
</reference>
<organism evidence="2">
    <name type="scientific">freshwater metagenome</name>
    <dbReference type="NCBI Taxonomy" id="449393"/>
    <lineage>
        <taxon>unclassified sequences</taxon>
        <taxon>metagenomes</taxon>
        <taxon>ecological metagenomes</taxon>
    </lineage>
</organism>
<dbReference type="EMBL" id="CAFBSG010000010">
    <property type="protein sequence ID" value="CAB5240403.1"/>
    <property type="molecule type" value="Genomic_DNA"/>
</dbReference>
<name>A0A6J7XTB1_9ZZZZ</name>
<evidence type="ECO:0000313" key="2">
    <source>
        <dbReference type="EMBL" id="CAB5240403.1"/>
    </source>
</evidence>
<feature type="transmembrane region" description="Helical" evidence="1">
    <location>
        <begin position="64"/>
        <end position="81"/>
    </location>
</feature>